<feature type="region of interest" description="Disordered" evidence="1">
    <location>
        <begin position="18"/>
        <end position="95"/>
    </location>
</feature>
<feature type="non-terminal residue" evidence="2">
    <location>
        <position position="1"/>
    </location>
</feature>
<keyword evidence="3" id="KW-1185">Reference proteome</keyword>
<organism evidence="2 3">
    <name type="scientific">Dentiscutata erythropus</name>
    <dbReference type="NCBI Taxonomy" id="1348616"/>
    <lineage>
        <taxon>Eukaryota</taxon>
        <taxon>Fungi</taxon>
        <taxon>Fungi incertae sedis</taxon>
        <taxon>Mucoromycota</taxon>
        <taxon>Glomeromycotina</taxon>
        <taxon>Glomeromycetes</taxon>
        <taxon>Diversisporales</taxon>
        <taxon>Gigasporaceae</taxon>
        <taxon>Dentiscutata</taxon>
    </lineage>
</organism>
<name>A0A9N9KCH2_9GLOM</name>
<feature type="compositionally biased region" description="Basic and acidic residues" evidence="1">
    <location>
        <begin position="33"/>
        <end position="54"/>
    </location>
</feature>
<evidence type="ECO:0000313" key="3">
    <source>
        <dbReference type="Proteomes" id="UP000789405"/>
    </source>
</evidence>
<feature type="compositionally biased region" description="Acidic residues" evidence="1">
    <location>
        <begin position="55"/>
        <end position="68"/>
    </location>
</feature>
<sequence length="95" mass="10884">RSEAESINLLKCKTSESNYENNKISKQKHIHVSNREDDRKDDREGDYEGDRENGENEDDREDGEDGEDDSKNNCKNDCKSSSDFIPSCILSPNLK</sequence>
<dbReference type="AlphaFoldDB" id="A0A9N9KCH2"/>
<evidence type="ECO:0000313" key="2">
    <source>
        <dbReference type="EMBL" id="CAG8821924.1"/>
    </source>
</evidence>
<feature type="compositionally biased region" description="Basic and acidic residues" evidence="1">
    <location>
        <begin position="69"/>
        <end position="80"/>
    </location>
</feature>
<dbReference type="Proteomes" id="UP000789405">
    <property type="component" value="Unassembled WGS sequence"/>
</dbReference>
<accession>A0A9N9KCH2</accession>
<comment type="caution">
    <text evidence="2">The sequence shown here is derived from an EMBL/GenBank/DDBJ whole genome shotgun (WGS) entry which is preliminary data.</text>
</comment>
<dbReference type="EMBL" id="CAJVPY010061388">
    <property type="protein sequence ID" value="CAG8821924.1"/>
    <property type="molecule type" value="Genomic_DNA"/>
</dbReference>
<reference evidence="2" key="1">
    <citation type="submission" date="2021-06" db="EMBL/GenBank/DDBJ databases">
        <authorList>
            <person name="Kallberg Y."/>
            <person name="Tangrot J."/>
            <person name="Rosling A."/>
        </authorList>
    </citation>
    <scope>NUCLEOTIDE SEQUENCE</scope>
    <source>
        <strain evidence="2">MA453B</strain>
    </source>
</reference>
<evidence type="ECO:0000256" key="1">
    <source>
        <dbReference type="SAM" id="MobiDB-lite"/>
    </source>
</evidence>
<proteinExistence type="predicted"/>
<protein>
    <submittedName>
        <fullName evidence="2">19228_t:CDS:1</fullName>
    </submittedName>
</protein>
<gene>
    <name evidence="2" type="ORF">DERYTH_LOCUS27216</name>
</gene>
<feature type="non-terminal residue" evidence="2">
    <location>
        <position position="95"/>
    </location>
</feature>